<comment type="caution">
    <text evidence="2">The sequence shown here is derived from an EMBL/GenBank/DDBJ whole genome shotgun (WGS) entry which is preliminary data.</text>
</comment>
<dbReference type="Pfam" id="PF16083">
    <property type="entry name" value="Phage_holin_3_3"/>
    <property type="match status" value="1"/>
</dbReference>
<keyword evidence="1" id="KW-0472">Membrane</keyword>
<dbReference type="EMBL" id="ANIN01000002">
    <property type="protein sequence ID" value="ELA08717.1"/>
    <property type="molecule type" value="Genomic_DNA"/>
</dbReference>
<evidence type="ECO:0000313" key="2">
    <source>
        <dbReference type="EMBL" id="ELA08717.1"/>
    </source>
</evidence>
<keyword evidence="3" id="KW-1185">Reference proteome</keyword>
<evidence type="ECO:0000313" key="3">
    <source>
        <dbReference type="Proteomes" id="UP000023795"/>
    </source>
</evidence>
<keyword evidence="1" id="KW-1133">Transmembrane helix</keyword>
<dbReference type="InterPro" id="IPR032126">
    <property type="entry name" value="LydA_holin"/>
</dbReference>
<keyword evidence="1" id="KW-0812">Transmembrane</keyword>
<evidence type="ECO:0000256" key="1">
    <source>
        <dbReference type="SAM" id="Phobius"/>
    </source>
</evidence>
<evidence type="ECO:0008006" key="4">
    <source>
        <dbReference type="Google" id="ProtNLM"/>
    </source>
</evidence>
<gene>
    <name evidence="2" type="ORF">MOMA_09166</name>
</gene>
<feature type="transmembrane region" description="Helical" evidence="1">
    <location>
        <begin position="28"/>
        <end position="47"/>
    </location>
</feature>
<dbReference type="STRING" id="1230338.MOMA_09166"/>
<dbReference type="AlphaFoldDB" id="L2F6P8"/>
<dbReference type="eggNOG" id="ENOG503352I">
    <property type="taxonomic scope" value="Bacteria"/>
</dbReference>
<organism evidence="2 3">
    <name type="scientific">Moraxella macacae 0408225</name>
    <dbReference type="NCBI Taxonomy" id="1230338"/>
    <lineage>
        <taxon>Bacteria</taxon>
        <taxon>Pseudomonadati</taxon>
        <taxon>Pseudomonadota</taxon>
        <taxon>Gammaproteobacteria</taxon>
        <taxon>Moraxellales</taxon>
        <taxon>Moraxellaceae</taxon>
        <taxon>Moraxella</taxon>
    </lineage>
</organism>
<feature type="transmembrane region" description="Helical" evidence="1">
    <location>
        <begin position="59"/>
        <end position="83"/>
    </location>
</feature>
<reference evidence="2 3" key="1">
    <citation type="journal article" date="2013" name="Genome Announc.">
        <title>Genome Sequence of Moraxella macacae 0408225, a Novel Bacterial Species Isolated from a Cynomolgus Macaque with Epistaxis.</title>
        <authorList>
            <person name="Ladner J.T."/>
            <person name="Whitehouse C.A."/>
            <person name="Koroleva G.I."/>
            <person name="Palacios G.F."/>
        </authorList>
    </citation>
    <scope>NUCLEOTIDE SEQUENCE [LARGE SCALE GENOMIC DNA]</scope>
    <source>
        <strain evidence="2 3">0408225</strain>
    </source>
</reference>
<protein>
    <recommendedName>
        <fullName evidence="4">Holin</fullName>
    </recommendedName>
</protein>
<sequence>MDFLPLPPFGGFLLELTMPEKDPTTYTLLTYIWVGLLAMGGGLVAFIRRLNEQKQPEKLRVVFVKLIGELVISGFAGLITFYFCEFLEIEQLLTAVLVAVSGHAGGNAIDLVTRLIEKHINRKTGD</sequence>
<dbReference type="Proteomes" id="UP000023795">
    <property type="component" value="Unassembled WGS sequence"/>
</dbReference>
<proteinExistence type="predicted"/>
<accession>L2F6P8</accession>
<dbReference type="PATRIC" id="fig|1230338.3.peg.1970"/>
<name>L2F6P8_9GAMM</name>